<dbReference type="RefSeq" id="WP_163566751.1">
    <property type="nucleotide sequence ID" value="NZ_BAAANY010000020.1"/>
</dbReference>
<proteinExistence type="inferred from homology"/>
<organism evidence="3 4">
    <name type="scientific">Fodinicola feengrottensis</name>
    <dbReference type="NCBI Taxonomy" id="435914"/>
    <lineage>
        <taxon>Bacteria</taxon>
        <taxon>Bacillati</taxon>
        <taxon>Actinomycetota</taxon>
        <taxon>Actinomycetes</taxon>
        <taxon>Mycobacteriales</taxon>
        <taxon>Fodinicola</taxon>
    </lineage>
</organism>
<sequence>MKYMLMIFQNPAVFEALSKDEQTAVMNEAGALWQELADSGEWVSGEALFAASTAKAVRTRGGVPAVTDGPYIEAKEQLAGLLIVDVASEERAVEIAGRWPDARYWGMEVRQLIEQPEG</sequence>
<dbReference type="SUPFAM" id="SSF54909">
    <property type="entry name" value="Dimeric alpha+beta barrel"/>
    <property type="match status" value="1"/>
</dbReference>
<dbReference type="InterPro" id="IPR011008">
    <property type="entry name" value="Dimeric_a/b-barrel"/>
</dbReference>
<evidence type="ECO:0000313" key="3">
    <source>
        <dbReference type="EMBL" id="GAA1696816.1"/>
    </source>
</evidence>
<evidence type="ECO:0000259" key="2">
    <source>
        <dbReference type="Pfam" id="PF03795"/>
    </source>
</evidence>
<comment type="similarity">
    <text evidence="1">Belongs to the YciI family.</text>
</comment>
<dbReference type="Pfam" id="PF03795">
    <property type="entry name" value="YCII"/>
    <property type="match status" value="1"/>
</dbReference>
<gene>
    <name evidence="3" type="ORF">GCM10009765_52680</name>
</gene>
<evidence type="ECO:0000313" key="4">
    <source>
        <dbReference type="Proteomes" id="UP001500618"/>
    </source>
</evidence>
<keyword evidence="4" id="KW-1185">Reference proteome</keyword>
<protein>
    <submittedName>
        <fullName evidence="3">YciI family protein</fullName>
    </submittedName>
</protein>
<dbReference type="Proteomes" id="UP001500618">
    <property type="component" value="Unassembled WGS sequence"/>
</dbReference>
<dbReference type="InterPro" id="IPR005545">
    <property type="entry name" value="YCII"/>
</dbReference>
<accession>A0ABN2I104</accession>
<feature type="domain" description="YCII-related" evidence="2">
    <location>
        <begin position="1"/>
        <end position="113"/>
    </location>
</feature>
<dbReference type="PANTHER" id="PTHR35174">
    <property type="entry name" value="BLL7171 PROTEIN-RELATED"/>
    <property type="match status" value="1"/>
</dbReference>
<dbReference type="EMBL" id="BAAANY010000020">
    <property type="protein sequence ID" value="GAA1696816.1"/>
    <property type="molecule type" value="Genomic_DNA"/>
</dbReference>
<evidence type="ECO:0000256" key="1">
    <source>
        <dbReference type="ARBA" id="ARBA00007689"/>
    </source>
</evidence>
<name>A0ABN2I104_9ACTN</name>
<dbReference type="PANTHER" id="PTHR35174:SF3">
    <property type="entry name" value="BLL7171 PROTEIN"/>
    <property type="match status" value="1"/>
</dbReference>
<comment type="caution">
    <text evidence="3">The sequence shown here is derived from an EMBL/GenBank/DDBJ whole genome shotgun (WGS) entry which is preliminary data.</text>
</comment>
<dbReference type="Gene3D" id="3.30.70.1060">
    <property type="entry name" value="Dimeric alpha+beta barrel"/>
    <property type="match status" value="1"/>
</dbReference>
<reference evidence="3 4" key="1">
    <citation type="journal article" date="2019" name="Int. J. Syst. Evol. Microbiol.">
        <title>The Global Catalogue of Microorganisms (GCM) 10K type strain sequencing project: providing services to taxonomists for standard genome sequencing and annotation.</title>
        <authorList>
            <consortium name="The Broad Institute Genomics Platform"/>
            <consortium name="The Broad Institute Genome Sequencing Center for Infectious Disease"/>
            <person name="Wu L."/>
            <person name="Ma J."/>
        </authorList>
    </citation>
    <scope>NUCLEOTIDE SEQUENCE [LARGE SCALE GENOMIC DNA]</scope>
    <source>
        <strain evidence="3 4">JCM 14718</strain>
    </source>
</reference>